<organism evidence="5 6">
    <name type="scientific">Labedella endophytica</name>
    <dbReference type="NCBI Taxonomy" id="1523160"/>
    <lineage>
        <taxon>Bacteria</taxon>
        <taxon>Bacillati</taxon>
        <taxon>Actinomycetota</taxon>
        <taxon>Actinomycetes</taxon>
        <taxon>Micrococcales</taxon>
        <taxon>Microbacteriaceae</taxon>
        <taxon>Labedella</taxon>
    </lineage>
</organism>
<dbReference type="PROSITE" id="PS50893">
    <property type="entry name" value="ABC_TRANSPORTER_2"/>
    <property type="match status" value="1"/>
</dbReference>
<dbReference type="InterPro" id="IPR027417">
    <property type="entry name" value="P-loop_NTPase"/>
</dbReference>
<accession>A0A3S0VDC1</accession>
<dbReference type="OrthoDB" id="5113678at2"/>
<evidence type="ECO:0000256" key="1">
    <source>
        <dbReference type="ARBA" id="ARBA00022448"/>
    </source>
</evidence>
<dbReference type="Proteomes" id="UP000274909">
    <property type="component" value="Unassembled WGS sequence"/>
</dbReference>
<keyword evidence="1" id="KW-0813">Transport</keyword>
<evidence type="ECO:0000313" key="6">
    <source>
        <dbReference type="Proteomes" id="UP000274909"/>
    </source>
</evidence>
<keyword evidence="3 5" id="KW-0067">ATP-binding</keyword>
<dbReference type="InterPro" id="IPR050319">
    <property type="entry name" value="ABC_transp_ATP-bind"/>
</dbReference>
<dbReference type="AlphaFoldDB" id="A0A3S0VDC1"/>
<keyword evidence="6" id="KW-1185">Reference proteome</keyword>
<dbReference type="InterPro" id="IPR003439">
    <property type="entry name" value="ABC_transporter-like_ATP-bd"/>
</dbReference>
<dbReference type="SMART" id="SM00382">
    <property type="entry name" value="AAA"/>
    <property type="match status" value="1"/>
</dbReference>
<dbReference type="SUPFAM" id="SSF52540">
    <property type="entry name" value="P-loop containing nucleoside triphosphate hydrolases"/>
    <property type="match status" value="1"/>
</dbReference>
<gene>
    <name evidence="5" type="ORF">ELQ94_16375</name>
</gene>
<evidence type="ECO:0000259" key="4">
    <source>
        <dbReference type="PROSITE" id="PS50893"/>
    </source>
</evidence>
<dbReference type="Gene3D" id="3.40.50.300">
    <property type="entry name" value="P-loop containing nucleotide triphosphate hydrolases"/>
    <property type="match status" value="1"/>
</dbReference>
<dbReference type="PANTHER" id="PTHR43776">
    <property type="entry name" value="TRANSPORT ATP-BINDING PROTEIN"/>
    <property type="match status" value="1"/>
</dbReference>
<dbReference type="GO" id="GO:0005524">
    <property type="term" value="F:ATP binding"/>
    <property type="evidence" value="ECO:0007669"/>
    <property type="project" value="UniProtKB-KW"/>
</dbReference>
<name>A0A3S0VDC1_9MICO</name>
<dbReference type="InterPro" id="IPR003593">
    <property type="entry name" value="AAA+_ATPase"/>
</dbReference>
<sequence>MERVTSLSPDSRAIVVDDVSVDYPAHGISGTHRAVDGVSFSVEWGEVVGIMGESGSGKSSVARVLAADHLRPSGQNVSPQIVGGAIRVGGSSVRRLRRRDLPRFDFDVAFLRQDAADTLDPERTAAEIVAAPILERDRRYNRASLDLRVATLLDEVMLPLGTMVKYPFELSAGQRQRVALARTLALDPKILVADEPTAGIDISVRSAVSDLVDRRRRDGDFAAVFVTHDLDLLRALRGRVIALHGGSVVGVGSVDGLLESAEHPFLTALAHAVGPRRPSRRRSDASSS</sequence>
<evidence type="ECO:0000313" key="5">
    <source>
        <dbReference type="EMBL" id="RUQ97128.1"/>
    </source>
</evidence>
<dbReference type="PANTHER" id="PTHR43776:SF8">
    <property type="entry name" value="ABC TRANSPORTER, ATP-BINDING PROTEIN"/>
    <property type="match status" value="1"/>
</dbReference>
<dbReference type="GO" id="GO:0016887">
    <property type="term" value="F:ATP hydrolysis activity"/>
    <property type="evidence" value="ECO:0007669"/>
    <property type="project" value="InterPro"/>
</dbReference>
<feature type="domain" description="ABC transporter" evidence="4">
    <location>
        <begin position="14"/>
        <end position="270"/>
    </location>
</feature>
<proteinExistence type="predicted"/>
<dbReference type="GO" id="GO:0055085">
    <property type="term" value="P:transmembrane transport"/>
    <property type="evidence" value="ECO:0007669"/>
    <property type="project" value="UniProtKB-ARBA"/>
</dbReference>
<keyword evidence="2" id="KW-0547">Nucleotide-binding</keyword>
<dbReference type="PROSITE" id="PS00211">
    <property type="entry name" value="ABC_TRANSPORTER_1"/>
    <property type="match status" value="1"/>
</dbReference>
<dbReference type="InterPro" id="IPR017871">
    <property type="entry name" value="ABC_transporter-like_CS"/>
</dbReference>
<dbReference type="EMBL" id="RZGZ01000006">
    <property type="protein sequence ID" value="RUQ97128.1"/>
    <property type="molecule type" value="Genomic_DNA"/>
</dbReference>
<reference evidence="5 6" key="1">
    <citation type="submission" date="2018-12" db="EMBL/GenBank/DDBJ databases">
        <authorList>
            <person name="Li F."/>
        </authorList>
    </citation>
    <scope>NUCLEOTIDE SEQUENCE [LARGE SCALE GENOMIC DNA]</scope>
    <source>
        <strain evidence="5 6">EGI 6500705</strain>
    </source>
</reference>
<evidence type="ECO:0000256" key="2">
    <source>
        <dbReference type="ARBA" id="ARBA00022741"/>
    </source>
</evidence>
<dbReference type="Pfam" id="PF00005">
    <property type="entry name" value="ABC_tran"/>
    <property type="match status" value="1"/>
</dbReference>
<evidence type="ECO:0000256" key="3">
    <source>
        <dbReference type="ARBA" id="ARBA00022840"/>
    </source>
</evidence>
<protein>
    <submittedName>
        <fullName evidence="5">ATP-binding cassette domain-containing protein</fullName>
    </submittedName>
</protein>
<comment type="caution">
    <text evidence="5">The sequence shown here is derived from an EMBL/GenBank/DDBJ whole genome shotgun (WGS) entry which is preliminary data.</text>
</comment>